<sequence>MPIDPLAALNAMLRAEAARSTDAEDPSHTAVPDTESGGPASDEHRATSDDGAP</sequence>
<dbReference type="Proteomes" id="UP001595993">
    <property type="component" value="Unassembled WGS sequence"/>
</dbReference>
<evidence type="ECO:0000313" key="3">
    <source>
        <dbReference type="Proteomes" id="UP001595993"/>
    </source>
</evidence>
<comment type="caution">
    <text evidence="2">The sequence shown here is derived from an EMBL/GenBank/DDBJ whole genome shotgun (WGS) entry which is preliminary data.</text>
</comment>
<gene>
    <name evidence="2" type="ORF">ACFO9E_04095</name>
</gene>
<evidence type="ECO:0000256" key="1">
    <source>
        <dbReference type="SAM" id="MobiDB-lite"/>
    </source>
</evidence>
<dbReference type="EMBL" id="JBHSFE010000005">
    <property type="protein sequence ID" value="MFC4607006.1"/>
    <property type="molecule type" value="Genomic_DNA"/>
</dbReference>
<dbReference type="RefSeq" id="WP_215097753.1">
    <property type="nucleotide sequence ID" value="NZ_JBHSFE010000005.1"/>
</dbReference>
<name>A0ABV9G2E4_9ACTN</name>
<organism evidence="2 3">
    <name type="scientific">Streptomyces maoxianensis</name>
    <dbReference type="NCBI Taxonomy" id="1459942"/>
    <lineage>
        <taxon>Bacteria</taxon>
        <taxon>Bacillati</taxon>
        <taxon>Actinomycetota</taxon>
        <taxon>Actinomycetes</taxon>
        <taxon>Kitasatosporales</taxon>
        <taxon>Streptomycetaceae</taxon>
        <taxon>Streptomyces</taxon>
    </lineage>
</organism>
<feature type="compositionally biased region" description="Basic and acidic residues" evidence="1">
    <location>
        <begin position="41"/>
        <end position="53"/>
    </location>
</feature>
<evidence type="ECO:0000313" key="2">
    <source>
        <dbReference type="EMBL" id="MFC4607006.1"/>
    </source>
</evidence>
<feature type="region of interest" description="Disordered" evidence="1">
    <location>
        <begin position="15"/>
        <end position="53"/>
    </location>
</feature>
<keyword evidence="3" id="KW-1185">Reference proteome</keyword>
<accession>A0ABV9G2E4</accession>
<feature type="compositionally biased region" description="Basic and acidic residues" evidence="1">
    <location>
        <begin position="16"/>
        <end position="27"/>
    </location>
</feature>
<protein>
    <submittedName>
        <fullName evidence="2">Uncharacterized protein</fullName>
    </submittedName>
</protein>
<reference evidence="3" key="1">
    <citation type="journal article" date="2019" name="Int. J. Syst. Evol. Microbiol.">
        <title>The Global Catalogue of Microorganisms (GCM) 10K type strain sequencing project: providing services to taxonomists for standard genome sequencing and annotation.</title>
        <authorList>
            <consortium name="The Broad Institute Genomics Platform"/>
            <consortium name="The Broad Institute Genome Sequencing Center for Infectious Disease"/>
            <person name="Wu L."/>
            <person name="Ma J."/>
        </authorList>
    </citation>
    <scope>NUCLEOTIDE SEQUENCE [LARGE SCALE GENOMIC DNA]</scope>
    <source>
        <strain evidence="3">CGMCC 4.7139</strain>
    </source>
</reference>
<proteinExistence type="predicted"/>